<evidence type="ECO:0008006" key="5">
    <source>
        <dbReference type="Google" id="ProtNLM"/>
    </source>
</evidence>
<feature type="compositionally biased region" description="Polar residues" evidence="1">
    <location>
        <begin position="460"/>
        <end position="469"/>
    </location>
</feature>
<evidence type="ECO:0000313" key="4">
    <source>
        <dbReference type="Proteomes" id="UP000799438"/>
    </source>
</evidence>
<protein>
    <recommendedName>
        <fullName evidence="5">Pheromone-regulated membrane protein</fullName>
    </recommendedName>
</protein>
<dbReference type="InterPro" id="IPR031606">
    <property type="entry name" value="Kch1/2"/>
</dbReference>
<keyword evidence="2" id="KW-0472">Membrane</keyword>
<keyword evidence="4" id="KW-1185">Reference proteome</keyword>
<dbReference type="RefSeq" id="XP_033391747.1">
    <property type="nucleotide sequence ID" value="XM_033536074.1"/>
</dbReference>
<dbReference type="GeneID" id="54293570"/>
<name>A0A6A6AVQ5_9PEZI</name>
<feature type="non-terminal residue" evidence="3">
    <location>
        <position position="469"/>
    </location>
</feature>
<evidence type="ECO:0000256" key="2">
    <source>
        <dbReference type="SAM" id="Phobius"/>
    </source>
</evidence>
<dbReference type="PANTHER" id="PTHR36424:SF1">
    <property type="entry name" value="LOW AFFINITY K(+) TRANSPORTER 1-RELATED"/>
    <property type="match status" value="1"/>
</dbReference>
<feature type="region of interest" description="Disordered" evidence="1">
    <location>
        <begin position="310"/>
        <end position="354"/>
    </location>
</feature>
<feature type="transmembrane region" description="Helical" evidence="2">
    <location>
        <begin position="233"/>
        <end position="261"/>
    </location>
</feature>
<dbReference type="AlphaFoldDB" id="A0A6A6AVQ5"/>
<dbReference type="EMBL" id="ML995538">
    <property type="protein sequence ID" value="KAF2136029.1"/>
    <property type="molecule type" value="Genomic_DNA"/>
</dbReference>
<keyword evidence="2" id="KW-1133">Transmembrane helix</keyword>
<dbReference type="Proteomes" id="UP000799438">
    <property type="component" value="Unassembled WGS sequence"/>
</dbReference>
<dbReference type="OrthoDB" id="436496at2759"/>
<dbReference type="GO" id="GO:0005886">
    <property type="term" value="C:plasma membrane"/>
    <property type="evidence" value="ECO:0007669"/>
    <property type="project" value="InterPro"/>
</dbReference>
<accession>A0A6A6AVQ5</accession>
<evidence type="ECO:0000256" key="1">
    <source>
        <dbReference type="SAM" id="MobiDB-lite"/>
    </source>
</evidence>
<feature type="region of interest" description="Disordered" evidence="1">
    <location>
        <begin position="369"/>
        <end position="469"/>
    </location>
</feature>
<feature type="compositionally biased region" description="Polar residues" evidence="1">
    <location>
        <begin position="431"/>
        <end position="442"/>
    </location>
</feature>
<organism evidence="3 4">
    <name type="scientific">Aplosporella prunicola CBS 121167</name>
    <dbReference type="NCBI Taxonomy" id="1176127"/>
    <lineage>
        <taxon>Eukaryota</taxon>
        <taxon>Fungi</taxon>
        <taxon>Dikarya</taxon>
        <taxon>Ascomycota</taxon>
        <taxon>Pezizomycotina</taxon>
        <taxon>Dothideomycetes</taxon>
        <taxon>Dothideomycetes incertae sedis</taxon>
        <taxon>Botryosphaeriales</taxon>
        <taxon>Aplosporellaceae</taxon>
        <taxon>Aplosporella</taxon>
    </lineage>
</organism>
<feature type="transmembrane region" description="Helical" evidence="2">
    <location>
        <begin position="84"/>
        <end position="102"/>
    </location>
</feature>
<dbReference type="PANTHER" id="PTHR36424">
    <property type="entry name" value="PHEROMONE-REGULATED MEMBRANE PROTEIN 6"/>
    <property type="match status" value="1"/>
</dbReference>
<gene>
    <name evidence="3" type="ORF">K452DRAFT_203902</name>
</gene>
<evidence type="ECO:0000313" key="3">
    <source>
        <dbReference type="EMBL" id="KAF2136029.1"/>
    </source>
</evidence>
<reference evidence="3" key="1">
    <citation type="journal article" date="2020" name="Stud. Mycol.">
        <title>101 Dothideomycetes genomes: a test case for predicting lifestyles and emergence of pathogens.</title>
        <authorList>
            <person name="Haridas S."/>
            <person name="Albert R."/>
            <person name="Binder M."/>
            <person name="Bloem J."/>
            <person name="Labutti K."/>
            <person name="Salamov A."/>
            <person name="Andreopoulos B."/>
            <person name="Baker S."/>
            <person name="Barry K."/>
            <person name="Bills G."/>
            <person name="Bluhm B."/>
            <person name="Cannon C."/>
            <person name="Castanera R."/>
            <person name="Culley D."/>
            <person name="Daum C."/>
            <person name="Ezra D."/>
            <person name="Gonzalez J."/>
            <person name="Henrissat B."/>
            <person name="Kuo A."/>
            <person name="Liang C."/>
            <person name="Lipzen A."/>
            <person name="Lutzoni F."/>
            <person name="Magnuson J."/>
            <person name="Mondo S."/>
            <person name="Nolan M."/>
            <person name="Ohm R."/>
            <person name="Pangilinan J."/>
            <person name="Park H.-J."/>
            <person name="Ramirez L."/>
            <person name="Alfaro M."/>
            <person name="Sun H."/>
            <person name="Tritt A."/>
            <person name="Yoshinaga Y."/>
            <person name="Zwiers L.-H."/>
            <person name="Turgeon B."/>
            <person name="Goodwin S."/>
            <person name="Spatafora J."/>
            <person name="Crous P."/>
            <person name="Grigoriev I."/>
        </authorList>
    </citation>
    <scope>NUCLEOTIDE SEQUENCE</scope>
    <source>
        <strain evidence="3">CBS 121167</strain>
    </source>
</reference>
<keyword evidence="2" id="KW-0812">Transmembrane</keyword>
<dbReference type="Pfam" id="PF16944">
    <property type="entry name" value="KCH"/>
    <property type="match status" value="1"/>
</dbReference>
<dbReference type="GO" id="GO:0015079">
    <property type="term" value="F:potassium ion transmembrane transporter activity"/>
    <property type="evidence" value="ECO:0007669"/>
    <property type="project" value="InterPro"/>
</dbReference>
<sequence length="469" mass="52369">MGCFGRGRNDGRSELEEQKWDYITLTDFRTSSTKAKLSYVWLWCLSAIAIAVYVADTFTAVNLLAFNKWSSQVDPAIKVSISKWIFTGCIMFSWVLCIFEWVRAMRVIRGGNVADSYLDPLAATLQSSRIYSGGHGWRRFLVFAELTKSKKGSDYLALFVYFQFKGAVRVILAEGPRQVVNAMTLWAVMKANILLEGKHAATGSTSAIDQFWNNVEALAEQDKQQAVILGSMAFTLVIWVFSALSLFLAAVTYVVFLWHYVPSKDGSLSNYCRRKVDKRLERIVSAKTKAAIEHEIEKRRKEEEMAIKSEERANRAQQNRQQRGKLQPAAGRQQQPPNAPRHVVPRKPTLPVLSTPVNEKAEFEFKRSDTGSTMATMTTLPPYSSQPPTRSNTPGSATTMHRPPPMPRQPTLPSLGEDMQRPGMPPRSDTEASGWSAASYQSDAPLLGSAANMSYDMPGRTQSPAVRPP</sequence>
<proteinExistence type="predicted"/>
<feature type="compositionally biased region" description="Polar residues" evidence="1">
    <location>
        <begin position="370"/>
        <end position="397"/>
    </location>
</feature>
<feature type="transmembrane region" description="Helical" evidence="2">
    <location>
        <begin position="39"/>
        <end position="64"/>
    </location>
</feature>